<keyword evidence="8 12" id="KW-0133">Cell shape</keyword>
<name>A0A9X3WF29_9BACI</name>
<dbReference type="InterPro" id="IPR000713">
    <property type="entry name" value="Mur_ligase_N"/>
</dbReference>
<dbReference type="PANTHER" id="PTHR23135:SF4">
    <property type="entry name" value="UDP-N-ACETYLMURAMOYL-L-ALANYL-D-GLUTAMATE--2,6-DIAMINOPIMELATE LIGASE MURE HOMOLOG, CHLOROPLASTIC"/>
    <property type="match status" value="1"/>
</dbReference>
<dbReference type="GO" id="GO:0004326">
    <property type="term" value="F:tetrahydrofolylpolyglutamate synthase activity"/>
    <property type="evidence" value="ECO:0007669"/>
    <property type="project" value="InterPro"/>
</dbReference>
<keyword evidence="7" id="KW-0067">ATP-binding</keyword>
<dbReference type="Gene3D" id="3.40.1390.10">
    <property type="entry name" value="MurE/MurF, N-terminal domain"/>
    <property type="match status" value="1"/>
</dbReference>
<organism evidence="16 17">
    <name type="scientific">Aquibacillus salsiterrae</name>
    <dbReference type="NCBI Taxonomy" id="2950439"/>
    <lineage>
        <taxon>Bacteria</taxon>
        <taxon>Bacillati</taxon>
        <taxon>Bacillota</taxon>
        <taxon>Bacilli</taxon>
        <taxon>Bacillales</taxon>
        <taxon>Bacillaceae</taxon>
        <taxon>Aquibacillus</taxon>
    </lineage>
</organism>
<dbReference type="GO" id="GO:0051301">
    <property type="term" value="P:cell division"/>
    <property type="evidence" value="ECO:0007669"/>
    <property type="project" value="UniProtKB-KW"/>
</dbReference>
<dbReference type="InterPro" id="IPR005761">
    <property type="entry name" value="UDP-N-AcMur-Glu-dNH2Pim_ligase"/>
</dbReference>
<keyword evidence="17" id="KW-1185">Reference proteome</keyword>
<feature type="domain" description="Mur ligase C-terminal" evidence="14">
    <location>
        <begin position="331"/>
        <end position="459"/>
    </location>
</feature>
<keyword evidence="3" id="KW-0963">Cytoplasm</keyword>
<keyword evidence="10 12" id="KW-0131">Cell cycle</keyword>
<evidence type="ECO:0000256" key="9">
    <source>
        <dbReference type="ARBA" id="ARBA00022984"/>
    </source>
</evidence>
<evidence type="ECO:0000256" key="12">
    <source>
        <dbReference type="RuleBase" id="RU004135"/>
    </source>
</evidence>
<evidence type="ECO:0000256" key="4">
    <source>
        <dbReference type="ARBA" id="ARBA00022598"/>
    </source>
</evidence>
<evidence type="ECO:0000313" key="16">
    <source>
        <dbReference type="EMBL" id="MDC3418640.1"/>
    </source>
</evidence>
<dbReference type="AlphaFoldDB" id="A0A9X3WF29"/>
<dbReference type="PROSITE" id="PS01011">
    <property type="entry name" value="FOLYLPOLYGLU_SYNT_1"/>
    <property type="match status" value="1"/>
</dbReference>
<comment type="similarity">
    <text evidence="2">Belongs to the MurCDEF family. MurE subfamily.</text>
</comment>
<evidence type="ECO:0000256" key="2">
    <source>
        <dbReference type="ARBA" id="ARBA00005898"/>
    </source>
</evidence>
<dbReference type="Pfam" id="PF01225">
    <property type="entry name" value="Mur_ligase"/>
    <property type="match status" value="1"/>
</dbReference>
<dbReference type="Gene3D" id="3.90.190.20">
    <property type="entry name" value="Mur ligase, C-terminal domain"/>
    <property type="match status" value="1"/>
</dbReference>
<evidence type="ECO:0000256" key="7">
    <source>
        <dbReference type="ARBA" id="ARBA00022840"/>
    </source>
</evidence>
<evidence type="ECO:0000313" key="17">
    <source>
        <dbReference type="Proteomes" id="UP001145069"/>
    </source>
</evidence>
<dbReference type="NCBIfam" id="NF001126">
    <property type="entry name" value="PRK00139.1-4"/>
    <property type="match status" value="1"/>
</dbReference>
<keyword evidence="5 12" id="KW-0132">Cell division</keyword>
<dbReference type="GO" id="GO:0008360">
    <property type="term" value="P:regulation of cell shape"/>
    <property type="evidence" value="ECO:0007669"/>
    <property type="project" value="UniProtKB-KW"/>
</dbReference>
<dbReference type="SUPFAM" id="SSF53623">
    <property type="entry name" value="MurD-like peptide ligases, catalytic domain"/>
    <property type="match status" value="1"/>
</dbReference>
<dbReference type="RefSeq" id="WP_272447719.1">
    <property type="nucleotide sequence ID" value="NZ_JAMQKC010000037.1"/>
</dbReference>
<keyword evidence="6" id="KW-0547">Nucleotide-binding</keyword>
<dbReference type="Proteomes" id="UP001145069">
    <property type="component" value="Unassembled WGS sequence"/>
</dbReference>
<keyword evidence="11 12" id="KW-0961">Cell wall biogenesis/degradation</keyword>
<dbReference type="EMBL" id="JAMQKC010000037">
    <property type="protein sequence ID" value="MDC3418640.1"/>
    <property type="molecule type" value="Genomic_DNA"/>
</dbReference>
<dbReference type="GO" id="GO:0005524">
    <property type="term" value="F:ATP binding"/>
    <property type="evidence" value="ECO:0007669"/>
    <property type="project" value="UniProtKB-KW"/>
</dbReference>
<dbReference type="Gene3D" id="3.40.1190.10">
    <property type="entry name" value="Mur-like, catalytic domain"/>
    <property type="match status" value="1"/>
</dbReference>
<dbReference type="SUPFAM" id="SSF53244">
    <property type="entry name" value="MurD-like peptide ligases, peptide-binding domain"/>
    <property type="match status" value="1"/>
</dbReference>
<proteinExistence type="inferred from homology"/>
<keyword evidence="4 16" id="KW-0436">Ligase</keyword>
<evidence type="ECO:0000259" key="14">
    <source>
        <dbReference type="Pfam" id="PF02875"/>
    </source>
</evidence>
<dbReference type="InterPro" id="IPR013221">
    <property type="entry name" value="Mur_ligase_cen"/>
</dbReference>
<gene>
    <name evidence="16" type="ORF">NC799_17420</name>
</gene>
<evidence type="ECO:0000259" key="15">
    <source>
        <dbReference type="Pfam" id="PF08245"/>
    </source>
</evidence>
<sequence>MELLGLLENIPYQQDTFFDLSQRKVLGIAESSAKTENGFVFVAIKGTQHDGHQYIQDAITRGATAIVGEDEVEQELSVPYLRVENSREVLGRLANNFYHNPSKSKVMIGVTGTNGKTTTSYLIKHILETNGISCSLIGTIQTIINGKSEKSINTTPSSLTINQLLAKSEDLVVILEASSHGLSQYRLEGIQFDVCIFLNLTHDHLDYHKSLEEYFQSKASLFHKLKNGGIAIINTDDYWGGKLFNQLQGKVDTFSVGNSDHNDYVIDWTNQLIKSKKNNGENEWEQHKIEFPMAGIHNMYNASMAFVAAEKLAVTKEQIIAAIENFPGVDGRFEVFKQDNGSTVVIDYAHTADAIFHCLQTAKSQGAKRIVHIFGFRGNRDETKRKEMLQISADLSDQYILTLDDLNNVKLKEMLETLEALQGKFGNDKGVIMPDRTLAIEYAMTNSQSGDWIIVTGKGHERYQQTFALPIASDRETVTFLQQQKKMID</sequence>
<dbReference type="InterPro" id="IPR004101">
    <property type="entry name" value="Mur_ligase_C"/>
</dbReference>
<reference evidence="16" key="1">
    <citation type="submission" date="2022-06" db="EMBL/GenBank/DDBJ databases">
        <title>Aquibacillus sp. a new bacterium isolated from soil saline samples.</title>
        <authorList>
            <person name="Galisteo C."/>
            <person name="De La Haba R."/>
            <person name="Sanchez-Porro C."/>
            <person name="Ventosa A."/>
        </authorList>
    </citation>
    <scope>NUCLEOTIDE SEQUENCE</scope>
    <source>
        <strain evidence="16">3ASR75-54</strain>
    </source>
</reference>
<evidence type="ECO:0000259" key="13">
    <source>
        <dbReference type="Pfam" id="PF01225"/>
    </source>
</evidence>
<evidence type="ECO:0000256" key="10">
    <source>
        <dbReference type="ARBA" id="ARBA00023306"/>
    </source>
</evidence>
<evidence type="ECO:0000256" key="5">
    <source>
        <dbReference type="ARBA" id="ARBA00022618"/>
    </source>
</evidence>
<dbReference type="PANTHER" id="PTHR23135">
    <property type="entry name" value="MUR LIGASE FAMILY MEMBER"/>
    <property type="match status" value="1"/>
</dbReference>
<comment type="subcellular location">
    <subcellularLocation>
        <location evidence="12">Cytoplasm</location>
    </subcellularLocation>
</comment>
<evidence type="ECO:0000256" key="8">
    <source>
        <dbReference type="ARBA" id="ARBA00022960"/>
    </source>
</evidence>
<dbReference type="InterPro" id="IPR035911">
    <property type="entry name" value="MurE/MurF_N"/>
</dbReference>
<dbReference type="GO" id="GO:0005737">
    <property type="term" value="C:cytoplasm"/>
    <property type="evidence" value="ECO:0007669"/>
    <property type="project" value="UniProtKB-SubCell"/>
</dbReference>
<dbReference type="EC" id="6.3.2.13" evidence="16"/>
<protein>
    <submittedName>
        <fullName evidence="16">UDP-N-acetylmuramoyl-L-alanyl-D-glutamate--2, 6-diaminopimelate ligase</fullName>
        <ecNumber evidence="16">6.3.2.13</ecNumber>
    </submittedName>
</protein>
<evidence type="ECO:0000256" key="6">
    <source>
        <dbReference type="ARBA" id="ARBA00022741"/>
    </source>
</evidence>
<evidence type="ECO:0000256" key="1">
    <source>
        <dbReference type="ARBA" id="ARBA00004752"/>
    </source>
</evidence>
<dbReference type="InterPro" id="IPR036565">
    <property type="entry name" value="Mur-like_cat_sf"/>
</dbReference>
<keyword evidence="9 12" id="KW-0573">Peptidoglycan synthesis</keyword>
<dbReference type="Pfam" id="PF08245">
    <property type="entry name" value="Mur_ligase_M"/>
    <property type="match status" value="1"/>
</dbReference>
<accession>A0A9X3WF29</accession>
<evidence type="ECO:0000256" key="3">
    <source>
        <dbReference type="ARBA" id="ARBA00022490"/>
    </source>
</evidence>
<dbReference type="GO" id="GO:0008765">
    <property type="term" value="F:UDP-N-acetylmuramoylalanyl-D-glutamate-2,6-diaminopimelate ligase activity"/>
    <property type="evidence" value="ECO:0007669"/>
    <property type="project" value="UniProtKB-EC"/>
</dbReference>
<evidence type="ECO:0000256" key="11">
    <source>
        <dbReference type="ARBA" id="ARBA00023316"/>
    </source>
</evidence>
<dbReference type="GO" id="GO:0071555">
    <property type="term" value="P:cell wall organization"/>
    <property type="evidence" value="ECO:0007669"/>
    <property type="project" value="UniProtKB-KW"/>
</dbReference>
<feature type="domain" description="Mur ligase central" evidence="15">
    <location>
        <begin position="110"/>
        <end position="309"/>
    </location>
</feature>
<dbReference type="SUPFAM" id="SSF63418">
    <property type="entry name" value="MurE/MurF N-terminal domain"/>
    <property type="match status" value="1"/>
</dbReference>
<dbReference type="InterPro" id="IPR018109">
    <property type="entry name" value="Folylpolyglutamate_synth_CS"/>
</dbReference>
<dbReference type="NCBIfam" id="TIGR01085">
    <property type="entry name" value="murE"/>
    <property type="match status" value="1"/>
</dbReference>
<dbReference type="Pfam" id="PF02875">
    <property type="entry name" value="Mur_ligase_C"/>
    <property type="match status" value="1"/>
</dbReference>
<dbReference type="InterPro" id="IPR036615">
    <property type="entry name" value="Mur_ligase_C_dom_sf"/>
</dbReference>
<feature type="domain" description="Mur ligase N-terminal catalytic" evidence="13">
    <location>
        <begin position="31"/>
        <end position="98"/>
    </location>
</feature>
<dbReference type="GO" id="GO:0009252">
    <property type="term" value="P:peptidoglycan biosynthetic process"/>
    <property type="evidence" value="ECO:0007669"/>
    <property type="project" value="UniProtKB-KW"/>
</dbReference>
<comment type="caution">
    <text evidence="16">The sequence shown here is derived from an EMBL/GenBank/DDBJ whole genome shotgun (WGS) entry which is preliminary data.</text>
</comment>
<comment type="pathway">
    <text evidence="1 12">Cell wall biogenesis; peptidoglycan biosynthesis.</text>
</comment>